<proteinExistence type="predicted"/>
<evidence type="ECO:0000259" key="1">
    <source>
        <dbReference type="Pfam" id="PF00550"/>
    </source>
</evidence>
<dbReference type="KEGG" id="sgy:Sgly_1559"/>
<feature type="domain" description="Carrier" evidence="1">
    <location>
        <begin position="4"/>
        <end position="68"/>
    </location>
</feature>
<gene>
    <name evidence="2" type="ordered locus">Sgly_1559</name>
</gene>
<organism evidence="2 3">
    <name type="scientific">Syntrophobotulus glycolicus (strain DSM 8271 / FlGlyR)</name>
    <dbReference type="NCBI Taxonomy" id="645991"/>
    <lineage>
        <taxon>Bacteria</taxon>
        <taxon>Bacillati</taxon>
        <taxon>Bacillota</taxon>
        <taxon>Clostridia</taxon>
        <taxon>Eubacteriales</taxon>
        <taxon>Desulfitobacteriaceae</taxon>
        <taxon>Syntrophobotulus</taxon>
    </lineage>
</organism>
<evidence type="ECO:0000313" key="3">
    <source>
        <dbReference type="Proteomes" id="UP000007488"/>
    </source>
</evidence>
<dbReference type="HOGENOM" id="CLU_108696_20_4_9"/>
<dbReference type="EMBL" id="CP002547">
    <property type="protein sequence ID" value="ADY55859.1"/>
    <property type="molecule type" value="Genomic_DNA"/>
</dbReference>
<dbReference type="InterPro" id="IPR036736">
    <property type="entry name" value="ACP-like_sf"/>
</dbReference>
<dbReference type="Proteomes" id="UP000007488">
    <property type="component" value="Chromosome"/>
</dbReference>
<dbReference type="Pfam" id="PF00550">
    <property type="entry name" value="PP-binding"/>
    <property type="match status" value="1"/>
</dbReference>
<dbReference type="eggNOG" id="COG0236">
    <property type="taxonomic scope" value="Bacteria"/>
</dbReference>
<dbReference type="OrthoDB" id="5326335at2"/>
<reference evidence="3" key="2">
    <citation type="submission" date="2011-02" db="EMBL/GenBank/DDBJ databases">
        <title>The complete genome of Syntrophobotulus glycolicus DSM 8271.</title>
        <authorList>
            <person name="Lucas S."/>
            <person name="Copeland A."/>
            <person name="Lapidus A."/>
            <person name="Bruce D."/>
            <person name="Goodwin L."/>
            <person name="Pitluck S."/>
            <person name="Kyrpides N."/>
            <person name="Mavromatis K."/>
            <person name="Pagani I."/>
            <person name="Ivanova N."/>
            <person name="Mikhailova N."/>
            <person name="Chertkov O."/>
            <person name="Held B."/>
            <person name="Detter J.C."/>
            <person name="Tapia R."/>
            <person name="Han C."/>
            <person name="Land M."/>
            <person name="Hauser L."/>
            <person name="Markowitz V."/>
            <person name="Cheng J.-F."/>
            <person name="Hugenholtz P."/>
            <person name="Woyke T."/>
            <person name="Wu D."/>
            <person name="Spring S."/>
            <person name="Schroeder M."/>
            <person name="Brambilla E."/>
            <person name="Klenk H.-P."/>
            <person name="Eisen J.A."/>
        </authorList>
    </citation>
    <scope>NUCLEOTIDE SEQUENCE [LARGE SCALE GENOMIC DNA]</scope>
    <source>
        <strain evidence="3">DSM 8271 / FlGlyR</strain>
    </source>
</reference>
<accession>F0SXM6</accession>
<protein>
    <submittedName>
        <fullName evidence="2">Acyl carrier protein</fullName>
    </submittedName>
</protein>
<name>F0SXM6_SYNGF</name>
<sequence length="75" mass="8583">MDNKFITIVAHTLKVDPKTLNENSTADVTPGWDSLMHWVVISELEDIYEVEFTMDEATSFKNLGDIYTTLMKKLS</sequence>
<evidence type="ECO:0000313" key="2">
    <source>
        <dbReference type="EMBL" id="ADY55859.1"/>
    </source>
</evidence>
<dbReference type="SUPFAM" id="SSF47336">
    <property type="entry name" value="ACP-like"/>
    <property type="match status" value="1"/>
</dbReference>
<dbReference type="InterPro" id="IPR009081">
    <property type="entry name" value="PP-bd_ACP"/>
</dbReference>
<dbReference type="STRING" id="645991.Sgly_1559"/>
<dbReference type="RefSeq" id="WP_013624729.1">
    <property type="nucleotide sequence ID" value="NC_015172.1"/>
</dbReference>
<dbReference type="Gene3D" id="1.10.1200.10">
    <property type="entry name" value="ACP-like"/>
    <property type="match status" value="1"/>
</dbReference>
<dbReference type="AlphaFoldDB" id="F0SXM6"/>
<reference evidence="2 3" key="1">
    <citation type="journal article" date="2011" name="Stand. Genomic Sci.">
        <title>Complete genome sequence of Syntrophobotulus glycolicus type strain (FlGlyR).</title>
        <authorList>
            <person name="Han C."/>
            <person name="Mwirichia R."/>
            <person name="Chertkov O."/>
            <person name="Held B."/>
            <person name="Lapidus A."/>
            <person name="Nolan M."/>
            <person name="Lucas S."/>
            <person name="Hammon N."/>
            <person name="Deshpande S."/>
            <person name="Cheng J.F."/>
            <person name="Tapia R."/>
            <person name="Goodwin L."/>
            <person name="Pitluck S."/>
            <person name="Huntemann M."/>
            <person name="Liolios K."/>
            <person name="Ivanova N."/>
            <person name="Pagani I."/>
            <person name="Mavromatis K."/>
            <person name="Ovchinikova G."/>
            <person name="Pati A."/>
            <person name="Chen A."/>
            <person name="Palaniappan K."/>
            <person name="Land M."/>
            <person name="Hauser L."/>
            <person name="Brambilla E.M."/>
            <person name="Rohde M."/>
            <person name="Spring S."/>
            <person name="Sikorski J."/>
            <person name="Goker M."/>
            <person name="Woyke T."/>
            <person name="Bristow J."/>
            <person name="Eisen J.A."/>
            <person name="Markowitz V."/>
            <person name="Hugenholtz P."/>
            <person name="Kyrpides N.C."/>
            <person name="Klenk H.P."/>
            <person name="Detter J.C."/>
        </authorList>
    </citation>
    <scope>NUCLEOTIDE SEQUENCE [LARGE SCALE GENOMIC DNA]</scope>
    <source>
        <strain evidence="3">DSM 8271 / FlGlyR</strain>
    </source>
</reference>
<keyword evidence="3" id="KW-1185">Reference proteome</keyword>